<reference evidence="1" key="1">
    <citation type="submission" date="2024-04" db="EMBL/GenBank/DDBJ databases">
        <authorList>
            <consortium name="Molecular Ecology Group"/>
        </authorList>
    </citation>
    <scope>NUCLEOTIDE SEQUENCE</scope>
</reference>
<protein>
    <submittedName>
        <fullName evidence="1">Uncharacterized protein</fullName>
    </submittedName>
</protein>
<gene>
    <name evidence="1" type="ORF">LPLAT_LOCUS8166</name>
</gene>
<dbReference type="AlphaFoldDB" id="A0AAV2NSG0"/>
<keyword evidence="2" id="KW-1185">Reference proteome</keyword>
<evidence type="ECO:0000313" key="1">
    <source>
        <dbReference type="EMBL" id="CAL1682330.1"/>
    </source>
</evidence>
<organism evidence="1 2">
    <name type="scientific">Lasius platythorax</name>
    <dbReference type="NCBI Taxonomy" id="488582"/>
    <lineage>
        <taxon>Eukaryota</taxon>
        <taxon>Metazoa</taxon>
        <taxon>Ecdysozoa</taxon>
        <taxon>Arthropoda</taxon>
        <taxon>Hexapoda</taxon>
        <taxon>Insecta</taxon>
        <taxon>Pterygota</taxon>
        <taxon>Neoptera</taxon>
        <taxon>Endopterygota</taxon>
        <taxon>Hymenoptera</taxon>
        <taxon>Apocrita</taxon>
        <taxon>Aculeata</taxon>
        <taxon>Formicoidea</taxon>
        <taxon>Formicidae</taxon>
        <taxon>Formicinae</taxon>
        <taxon>Lasius</taxon>
        <taxon>Lasius</taxon>
    </lineage>
</organism>
<name>A0AAV2NSG0_9HYME</name>
<evidence type="ECO:0000313" key="2">
    <source>
        <dbReference type="Proteomes" id="UP001497644"/>
    </source>
</evidence>
<dbReference type="Proteomes" id="UP001497644">
    <property type="component" value="Chromosome 3"/>
</dbReference>
<dbReference type="EMBL" id="OZ034826">
    <property type="protein sequence ID" value="CAL1682330.1"/>
    <property type="molecule type" value="Genomic_DNA"/>
</dbReference>
<proteinExistence type="predicted"/>
<accession>A0AAV2NSG0</accession>
<sequence length="69" mass="8328">MQNKEEFFLYKAFELDLFVASTTEDPFLKNTVYYNEQWLLQQELAFTKRLNALLSSPEDLSDGQIFWRR</sequence>